<dbReference type="Pfam" id="PF25597">
    <property type="entry name" value="SH3_retrovirus"/>
    <property type="match status" value="1"/>
</dbReference>
<feature type="region of interest" description="Disordered" evidence="1">
    <location>
        <begin position="215"/>
        <end position="245"/>
    </location>
</feature>
<dbReference type="Gene3D" id="3.30.420.10">
    <property type="entry name" value="Ribonuclease H-like superfamily/Ribonuclease H"/>
    <property type="match status" value="1"/>
</dbReference>
<dbReference type="InterPro" id="IPR012337">
    <property type="entry name" value="RNaseH-like_sf"/>
</dbReference>
<accession>A0A371EKD1</accession>
<evidence type="ECO:0000256" key="1">
    <source>
        <dbReference type="SAM" id="MobiDB-lite"/>
    </source>
</evidence>
<protein>
    <recommendedName>
        <fullName evidence="2">Retroviral polymerase SH3-like domain-containing protein</fullName>
    </recommendedName>
</protein>
<dbReference type="Proteomes" id="UP000257109">
    <property type="component" value="Unassembled WGS sequence"/>
</dbReference>
<dbReference type="EMBL" id="QJKJ01013404">
    <property type="protein sequence ID" value="RDX66523.1"/>
    <property type="molecule type" value="Genomic_DNA"/>
</dbReference>
<gene>
    <name evidence="3" type="ORF">CR513_54698</name>
</gene>
<organism evidence="3 4">
    <name type="scientific">Mucuna pruriens</name>
    <name type="common">Velvet bean</name>
    <name type="synonym">Dolichos pruriens</name>
    <dbReference type="NCBI Taxonomy" id="157652"/>
    <lineage>
        <taxon>Eukaryota</taxon>
        <taxon>Viridiplantae</taxon>
        <taxon>Streptophyta</taxon>
        <taxon>Embryophyta</taxon>
        <taxon>Tracheophyta</taxon>
        <taxon>Spermatophyta</taxon>
        <taxon>Magnoliopsida</taxon>
        <taxon>eudicotyledons</taxon>
        <taxon>Gunneridae</taxon>
        <taxon>Pentapetalae</taxon>
        <taxon>rosids</taxon>
        <taxon>fabids</taxon>
        <taxon>Fabales</taxon>
        <taxon>Fabaceae</taxon>
        <taxon>Papilionoideae</taxon>
        <taxon>50 kb inversion clade</taxon>
        <taxon>NPAAA clade</taxon>
        <taxon>indigoferoid/millettioid clade</taxon>
        <taxon>Phaseoleae</taxon>
        <taxon>Mucuna</taxon>
    </lineage>
</organism>
<proteinExistence type="predicted"/>
<feature type="compositionally biased region" description="Acidic residues" evidence="1">
    <location>
        <begin position="215"/>
        <end position="228"/>
    </location>
</feature>
<dbReference type="PANTHER" id="PTHR42648:SF28">
    <property type="entry name" value="TRANSPOSON-ENCODED PROTEIN WITH RIBONUCLEASE H-LIKE AND RETROVIRUS ZINC FINGER-LIKE DOMAINS"/>
    <property type="match status" value="1"/>
</dbReference>
<sequence length="245" mass="28434">MVKGSIHNEEMRRKTRGDFGVLKMGNDGVTKVIGVGDVCLQTNMGIHEKNPPKTPRLNGLAERMNKTLIERVRCMLSETRLPKHFLGQTLYIAVHVTNLSPRVALNIEMSNKIWFGKDVKYDYLRVFNCKAFVHVPKHERSKLDMKIKQCIFIGYGPYEYGYRLYDLVEKKPFRSRDVKFMENQTIEDINKNDEQYNYVGDLQLVDGFDIPFDDDAEEEQEMSQDENLGDAPKPPPIQLRILDNM</sequence>
<comment type="caution">
    <text evidence="3">The sequence shown here is derived from an EMBL/GenBank/DDBJ whole genome shotgun (WGS) entry which is preliminary data.</text>
</comment>
<dbReference type="OrthoDB" id="1432605at2759"/>
<dbReference type="STRING" id="157652.A0A371EKD1"/>
<feature type="domain" description="Retroviral polymerase SH3-like" evidence="2">
    <location>
        <begin position="129"/>
        <end position="191"/>
    </location>
</feature>
<dbReference type="InterPro" id="IPR039537">
    <property type="entry name" value="Retrotran_Ty1/copia-like"/>
</dbReference>
<feature type="non-terminal residue" evidence="3">
    <location>
        <position position="1"/>
    </location>
</feature>
<keyword evidence="4" id="KW-1185">Reference proteome</keyword>
<dbReference type="InterPro" id="IPR057670">
    <property type="entry name" value="SH3_retrovirus"/>
</dbReference>
<dbReference type="InterPro" id="IPR036397">
    <property type="entry name" value="RNaseH_sf"/>
</dbReference>
<evidence type="ECO:0000313" key="4">
    <source>
        <dbReference type="Proteomes" id="UP000257109"/>
    </source>
</evidence>
<reference evidence="3" key="1">
    <citation type="submission" date="2018-05" db="EMBL/GenBank/DDBJ databases">
        <title>Draft genome of Mucuna pruriens seed.</title>
        <authorList>
            <person name="Nnadi N.E."/>
            <person name="Vos R."/>
            <person name="Hasami M.H."/>
            <person name="Devisetty U.K."/>
            <person name="Aguiy J.C."/>
        </authorList>
    </citation>
    <scope>NUCLEOTIDE SEQUENCE [LARGE SCALE GENOMIC DNA]</scope>
    <source>
        <strain evidence="3">JCA_2017</strain>
    </source>
</reference>
<dbReference type="AlphaFoldDB" id="A0A371EKD1"/>
<dbReference type="SUPFAM" id="SSF53098">
    <property type="entry name" value="Ribonuclease H-like"/>
    <property type="match status" value="1"/>
</dbReference>
<dbReference type="PANTHER" id="PTHR42648">
    <property type="entry name" value="TRANSPOSASE, PUTATIVE-RELATED"/>
    <property type="match status" value="1"/>
</dbReference>
<name>A0A371EKD1_MUCPR</name>
<evidence type="ECO:0000259" key="2">
    <source>
        <dbReference type="Pfam" id="PF25597"/>
    </source>
</evidence>
<dbReference type="GO" id="GO:0003676">
    <property type="term" value="F:nucleic acid binding"/>
    <property type="evidence" value="ECO:0007669"/>
    <property type="project" value="InterPro"/>
</dbReference>
<evidence type="ECO:0000313" key="3">
    <source>
        <dbReference type="EMBL" id="RDX66523.1"/>
    </source>
</evidence>